<evidence type="ECO:0000313" key="2">
    <source>
        <dbReference type="Proteomes" id="UP000510888"/>
    </source>
</evidence>
<geneLocation type="plasmid" evidence="1 2">
    <name>PPGU16_p2</name>
</geneLocation>
<dbReference type="KEGG" id="plad:PPGU16_78980"/>
<dbReference type="AlphaFoldDB" id="A0A7I8C2U3"/>
<organism evidence="1 2">
    <name type="scientific">Paraburkholderia largidicola</name>
    <dbReference type="NCBI Taxonomy" id="3014751"/>
    <lineage>
        <taxon>Bacteria</taxon>
        <taxon>Pseudomonadati</taxon>
        <taxon>Pseudomonadota</taxon>
        <taxon>Betaproteobacteria</taxon>
        <taxon>Burkholderiales</taxon>
        <taxon>Burkholderiaceae</taxon>
        <taxon>Paraburkholderia</taxon>
    </lineage>
</organism>
<dbReference type="Proteomes" id="UP000510888">
    <property type="component" value="Plasmid PPGU16_p2"/>
</dbReference>
<gene>
    <name evidence="1" type="ORF">PPGU16_78980</name>
</gene>
<dbReference type="EMBL" id="AP023177">
    <property type="protein sequence ID" value="BCF94831.1"/>
    <property type="molecule type" value="Genomic_DNA"/>
</dbReference>
<name>A0A7I8C2U3_9BURK</name>
<reference evidence="1 2" key="1">
    <citation type="journal article" date="2020" name="Genes (Basel)">
        <title>Genomic Comparison of Insect Gut Symbionts from Divergent Burkholderia Subclades.</title>
        <authorList>
            <person name="Takeshita K."/>
            <person name="Kikuchi Y."/>
        </authorList>
    </citation>
    <scope>NUCLEOTIDE SEQUENCE [LARGE SCALE GENOMIC DNA]</scope>
    <source>
        <strain evidence="1 2">PGU16</strain>
        <plasmid evidence="1 2">PPGU16_p2</plasmid>
    </source>
</reference>
<keyword evidence="1" id="KW-0614">Plasmid</keyword>
<sequence>MQLQGHEVLFSTMSNCVQAMRPTGGIGVVGVFDAGGPNPEDELRSTRVRFWSVVNEKQHVAKGQAN</sequence>
<keyword evidence="2" id="KW-1185">Reference proteome</keyword>
<protein>
    <submittedName>
        <fullName evidence="1">Uncharacterized protein</fullName>
    </submittedName>
</protein>
<evidence type="ECO:0000313" key="1">
    <source>
        <dbReference type="EMBL" id="BCF94831.1"/>
    </source>
</evidence>
<accession>A0A7I8C2U3</accession>
<proteinExistence type="predicted"/>